<evidence type="ECO:0000313" key="2">
    <source>
        <dbReference type="Proteomes" id="UP000004191"/>
    </source>
</evidence>
<dbReference type="HOGENOM" id="CLU_147874_0_0_9"/>
<dbReference type="EMBL" id="AGEI01000003">
    <property type="protein sequence ID" value="EHR36008.1"/>
    <property type="molecule type" value="Genomic_DNA"/>
</dbReference>
<evidence type="ECO:0000313" key="1">
    <source>
        <dbReference type="EMBL" id="EHR36008.1"/>
    </source>
</evidence>
<dbReference type="GeneID" id="96998127"/>
<dbReference type="eggNOG" id="ENOG5033BA2">
    <property type="taxonomic scope" value="Bacteria"/>
</dbReference>
<name>H3NLC7_9FIRM</name>
<accession>H3NLC7</accession>
<organism evidence="1 2">
    <name type="scientific">Helcococcus kunzii ATCC 51366</name>
    <dbReference type="NCBI Taxonomy" id="883114"/>
    <lineage>
        <taxon>Bacteria</taxon>
        <taxon>Bacillati</taxon>
        <taxon>Bacillota</taxon>
        <taxon>Tissierellia</taxon>
        <taxon>Tissierellales</taxon>
        <taxon>Peptoniphilaceae</taxon>
        <taxon>Helcococcus</taxon>
    </lineage>
</organism>
<gene>
    <name evidence="1" type="ORF">HMPREF9709_00104</name>
</gene>
<reference evidence="1 2" key="1">
    <citation type="submission" date="2012-01" db="EMBL/GenBank/DDBJ databases">
        <title>The Genome Sequence of Helcococcus kunzii ATCC 51366.</title>
        <authorList>
            <consortium name="The Broad Institute Genome Sequencing Platform"/>
            <person name="Earl A."/>
            <person name="Ward D."/>
            <person name="Feldgarden M."/>
            <person name="Gevers D."/>
            <person name="Huys G."/>
            <person name="Young S.K."/>
            <person name="Zeng Q."/>
            <person name="Gargeya S."/>
            <person name="Fitzgerald M."/>
            <person name="Haas B."/>
            <person name="Abouelleil A."/>
            <person name="Alvarado L."/>
            <person name="Arachchi H.M."/>
            <person name="Berlin A."/>
            <person name="Chapman S.B."/>
            <person name="Gearin G."/>
            <person name="Goldberg J."/>
            <person name="Griggs A."/>
            <person name="Gujja S."/>
            <person name="Hansen M."/>
            <person name="Heiman D."/>
            <person name="Howarth C."/>
            <person name="Larimer J."/>
            <person name="Lui A."/>
            <person name="MacDonald P.J.P."/>
            <person name="McCowen C."/>
            <person name="Montmayeur A."/>
            <person name="Murphy C."/>
            <person name="Neiman D."/>
            <person name="Pearson M."/>
            <person name="Priest M."/>
            <person name="Roberts A."/>
            <person name="Saif S."/>
            <person name="Shea T."/>
            <person name="Sisk P."/>
            <person name="Stolte C."/>
            <person name="Sykes S."/>
            <person name="Wortman J."/>
            <person name="Nusbaum C."/>
            <person name="Birren B."/>
        </authorList>
    </citation>
    <scope>NUCLEOTIDE SEQUENCE [LARGE SCALE GENOMIC DNA]</scope>
    <source>
        <strain evidence="1 2">ATCC 51366</strain>
    </source>
</reference>
<keyword evidence="2" id="KW-1185">Reference proteome</keyword>
<dbReference type="AlphaFoldDB" id="H3NLC7"/>
<proteinExistence type="predicted"/>
<dbReference type="OrthoDB" id="2003995at2"/>
<dbReference type="RefSeq" id="WP_005396924.1">
    <property type="nucleotide sequence ID" value="NZ_JH601088.1"/>
</dbReference>
<protein>
    <submittedName>
        <fullName evidence="1">Uncharacterized protein</fullName>
    </submittedName>
</protein>
<comment type="caution">
    <text evidence="1">The sequence shown here is derived from an EMBL/GenBank/DDBJ whole genome shotgun (WGS) entry which is preliminary data.</text>
</comment>
<dbReference type="STRING" id="883114.HMPREF9709_00104"/>
<dbReference type="Proteomes" id="UP000004191">
    <property type="component" value="Unassembled WGS sequence"/>
</dbReference>
<sequence>MHVKSEEEFSKIIDKSGNKEHYTRRYSKCLRFLINLKENCIMQPNNFEKLLGEKDLYSMRIKGKLNLRALFYFTKINSVDKAILLTIFPEKDKKDYLKYISIANSRIEEINSNC</sequence>